<dbReference type="InterPro" id="IPR016166">
    <property type="entry name" value="FAD-bd_PCMH"/>
</dbReference>
<dbReference type="PANTHER" id="PTHR43716">
    <property type="entry name" value="D-2-HYDROXYGLUTARATE DEHYDROGENASE, MITOCHONDRIAL"/>
    <property type="match status" value="1"/>
</dbReference>
<dbReference type="Proteomes" id="UP000198588">
    <property type="component" value="Unassembled WGS sequence"/>
</dbReference>
<sequence>MSSLVSPRQTNWIEQAVPLPVVDAIRDVVGGSNVRIGDDAGAIDLGSNGADRHAGIVVAPSLTDEVAAVVRICRQNEIPIVPQGGKTGLVGGSVSRPGEIVLSLLRMNRIERLDPLERVAVVGAGVTLEALRMAALEHRLEPGIDLAARGSATIGGMVSTNAGGVMAFRHGVMRHRVLGLEAVLADGSVYSDLTRVVKNSAGYDLKHLFIGAEGTLGIVTRVVVKLDPSPRATVTALFGLPSVEAALQTIRLALESDAGHLRVAEAMWTRYFSLAAAAHEWSEPGVPLDQPLFLLLSLGGAREEALREDFERIYLEVMERYPEATGIIAGSRRQEDDLWRLREDTGVLYRAHPNAPSFDVSVPLSEIPAYLDRILPGLAAIEPGLAPYVFGHLADGNLHIILNRQGPLAPDMAEAVEGVLYHQLREIGGSFSAEHGVGSKRIHSLLATADPTKLAVMERVKLALDDQSIMNPDKVLPSDAWFVRSSRPLLYGNERRLPPHNASDHNDE</sequence>
<dbReference type="Gene3D" id="1.10.45.10">
    <property type="entry name" value="Vanillyl-alcohol Oxidase, Chain A, domain 4"/>
    <property type="match status" value="1"/>
</dbReference>
<evidence type="ECO:0000313" key="8">
    <source>
        <dbReference type="Proteomes" id="UP000198588"/>
    </source>
</evidence>
<dbReference type="SUPFAM" id="SSF56176">
    <property type="entry name" value="FAD-binding/transporter-associated domain-like"/>
    <property type="match status" value="1"/>
</dbReference>
<evidence type="ECO:0000256" key="2">
    <source>
        <dbReference type="ARBA" id="ARBA00008000"/>
    </source>
</evidence>
<protein>
    <submittedName>
        <fullName evidence="7">FAD/FMN-containing dehydrogenase</fullName>
    </submittedName>
</protein>
<dbReference type="RefSeq" id="WP_091582486.1">
    <property type="nucleotide sequence ID" value="NZ_FMXM01000015.1"/>
</dbReference>
<dbReference type="Pfam" id="PF01565">
    <property type="entry name" value="FAD_binding_4"/>
    <property type="match status" value="1"/>
</dbReference>
<dbReference type="EMBL" id="FMXM01000015">
    <property type="protein sequence ID" value="SDA91677.1"/>
    <property type="molecule type" value="Genomic_DNA"/>
</dbReference>
<proteinExistence type="inferred from homology"/>
<evidence type="ECO:0000256" key="5">
    <source>
        <dbReference type="ARBA" id="ARBA00023002"/>
    </source>
</evidence>
<dbReference type="PROSITE" id="PS51387">
    <property type="entry name" value="FAD_PCMH"/>
    <property type="match status" value="1"/>
</dbReference>
<dbReference type="AlphaFoldDB" id="A0A1G5ZAY0"/>
<keyword evidence="3" id="KW-0285">Flavoprotein</keyword>
<evidence type="ECO:0000259" key="6">
    <source>
        <dbReference type="PROSITE" id="PS51387"/>
    </source>
</evidence>
<evidence type="ECO:0000256" key="1">
    <source>
        <dbReference type="ARBA" id="ARBA00001974"/>
    </source>
</evidence>
<dbReference type="InterPro" id="IPR004113">
    <property type="entry name" value="FAD-bd_oxidored_4_C"/>
</dbReference>
<evidence type="ECO:0000256" key="3">
    <source>
        <dbReference type="ARBA" id="ARBA00022630"/>
    </source>
</evidence>
<accession>A0A1G5ZAY0</accession>
<dbReference type="PANTHER" id="PTHR43716:SF1">
    <property type="entry name" value="D-2-HYDROXYGLUTARATE DEHYDROGENASE, MITOCHONDRIAL"/>
    <property type="match status" value="1"/>
</dbReference>
<dbReference type="InterPro" id="IPR016169">
    <property type="entry name" value="FAD-bd_PCMH_sub2"/>
</dbReference>
<feature type="domain" description="FAD-binding PCMH-type" evidence="6">
    <location>
        <begin position="50"/>
        <end position="229"/>
    </location>
</feature>
<dbReference type="STRING" id="1165689.SAMN02927914_04565"/>
<dbReference type="GO" id="GO:0016491">
    <property type="term" value="F:oxidoreductase activity"/>
    <property type="evidence" value="ECO:0007669"/>
    <property type="project" value="UniProtKB-KW"/>
</dbReference>
<dbReference type="InterPro" id="IPR016164">
    <property type="entry name" value="FAD-linked_Oxase-like_C"/>
</dbReference>
<dbReference type="InterPro" id="IPR036318">
    <property type="entry name" value="FAD-bd_PCMH-like_sf"/>
</dbReference>
<dbReference type="InterPro" id="IPR051264">
    <property type="entry name" value="FAD-oxidored/transferase_4"/>
</dbReference>
<dbReference type="SUPFAM" id="SSF55103">
    <property type="entry name" value="FAD-linked oxidases, C-terminal domain"/>
    <property type="match status" value="1"/>
</dbReference>
<dbReference type="GO" id="GO:0022904">
    <property type="term" value="P:respiratory electron transport chain"/>
    <property type="evidence" value="ECO:0007669"/>
    <property type="project" value="TreeGrafter"/>
</dbReference>
<reference evidence="7 8" key="1">
    <citation type="submission" date="2016-10" db="EMBL/GenBank/DDBJ databases">
        <authorList>
            <person name="de Groot N.N."/>
        </authorList>
    </citation>
    <scope>NUCLEOTIDE SEQUENCE [LARGE SCALE GENOMIC DNA]</scope>
    <source>
        <strain evidence="7 8">CGMCC 1.12097</strain>
    </source>
</reference>
<dbReference type="Pfam" id="PF02913">
    <property type="entry name" value="FAD-oxidase_C"/>
    <property type="match status" value="1"/>
</dbReference>
<keyword evidence="4" id="KW-0274">FAD</keyword>
<comment type="cofactor">
    <cofactor evidence="1">
        <name>FAD</name>
        <dbReference type="ChEBI" id="CHEBI:57692"/>
    </cofactor>
</comment>
<dbReference type="Gene3D" id="3.30.465.10">
    <property type="match status" value="1"/>
</dbReference>
<dbReference type="GO" id="GO:0071949">
    <property type="term" value="F:FAD binding"/>
    <property type="evidence" value="ECO:0007669"/>
    <property type="project" value="InterPro"/>
</dbReference>
<dbReference type="OrthoDB" id="9809290at2"/>
<organism evidence="7 8">
    <name type="scientific">Mesorhizobium qingshengii</name>
    <dbReference type="NCBI Taxonomy" id="1165689"/>
    <lineage>
        <taxon>Bacteria</taxon>
        <taxon>Pseudomonadati</taxon>
        <taxon>Pseudomonadota</taxon>
        <taxon>Alphaproteobacteria</taxon>
        <taxon>Hyphomicrobiales</taxon>
        <taxon>Phyllobacteriaceae</taxon>
        <taxon>Mesorhizobium</taxon>
    </lineage>
</organism>
<comment type="similarity">
    <text evidence="2">Belongs to the FAD-binding oxidoreductase/transferase type 4 family.</text>
</comment>
<dbReference type="Gene3D" id="3.30.70.2190">
    <property type="match status" value="1"/>
</dbReference>
<dbReference type="InterPro" id="IPR016171">
    <property type="entry name" value="Vanillyl_alc_oxidase_C-sub2"/>
</dbReference>
<dbReference type="InterPro" id="IPR006094">
    <property type="entry name" value="Oxid_FAD_bind_N"/>
</dbReference>
<gene>
    <name evidence="7" type="ORF">SAMN02927914_04565</name>
</gene>
<name>A0A1G5ZAY0_9HYPH</name>
<evidence type="ECO:0000313" key="7">
    <source>
        <dbReference type="EMBL" id="SDA91677.1"/>
    </source>
</evidence>
<dbReference type="Gene3D" id="3.30.70.2740">
    <property type="match status" value="1"/>
</dbReference>
<keyword evidence="5" id="KW-0560">Oxidoreductase</keyword>
<evidence type="ECO:0000256" key="4">
    <source>
        <dbReference type="ARBA" id="ARBA00022827"/>
    </source>
</evidence>